<gene>
    <name evidence="3" type="ORF">AB675_10905</name>
</gene>
<name>A0A0N1H589_9EURO</name>
<dbReference type="CDD" id="cd00531">
    <property type="entry name" value="NTF2_like"/>
    <property type="match status" value="1"/>
</dbReference>
<proteinExistence type="predicted"/>
<organism evidence="3 4">
    <name type="scientific">Cyphellophora attinorum</name>
    <dbReference type="NCBI Taxonomy" id="1664694"/>
    <lineage>
        <taxon>Eukaryota</taxon>
        <taxon>Fungi</taxon>
        <taxon>Dikarya</taxon>
        <taxon>Ascomycota</taxon>
        <taxon>Pezizomycotina</taxon>
        <taxon>Eurotiomycetes</taxon>
        <taxon>Chaetothyriomycetidae</taxon>
        <taxon>Chaetothyriales</taxon>
        <taxon>Cyphellophoraceae</taxon>
        <taxon>Cyphellophora</taxon>
    </lineage>
</organism>
<reference evidence="3 4" key="1">
    <citation type="submission" date="2015-06" db="EMBL/GenBank/DDBJ databases">
        <title>Draft genome of the ant-associated black yeast Phialophora attae CBS 131958.</title>
        <authorList>
            <person name="Moreno L.F."/>
            <person name="Stielow B.J."/>
            <person name="de Hoog S."/>
            <person name="Vicente V.A."/>
            <person name="Weiss V.A."/>
            <person name="de Vries M."/>
            <person name="Cruz L.M."/>
            <person name="Souza E.M."/>
        </authorList>
    </citation>
    <scope>NUCLEOTIDE SEQUENCE [LARGE SCALE GENOMIC DNA]</scope>
    <source>
        <strain evidence="3 4">CBS 131958</strain>
    </source>
</reference>
<dbReference type="EMBL" id="LFJN01000011">
    <property type="protein sequence ID" value="KPI40755.1"/>
    <property type="molecule type" value="Genomic_DNA"/>
</dbReference>
<dbReference type="Proteomes" id="UP000038010">
    <property type="component" value="Unassembled WGS sequence"/>
</dbReference>
<dbReference type="InterPro" id="IPR032710">
    <property type="entry name" value="NTF2-like_dom_sf"/>
</dbReference>
<evidence type="ECO:0000313" key="4">
    <source>
        <dbReference type="Proteomes" id="UP000038010"/>
    </source>
</evidence>
<comment type="caution">
    <text evidence="3">The sequence shown here is derived from an EMBL/GenBank/DDBJ whole genome shotgun (WGS) entry which is preliminary data.</text>
</comment>
<feature type="region of interest" description="Disordered" evidence="1">
    <location>
        <begin position="37"/>
        <end position="57"/>
    </location>
</feature>
<dbReference type="OrthoDB" id="4157131at2759"/>
<dbReference type="InterPro" id="IPR037401">
    <property type="entry name" value="SnoaL-like"/>
</dbReference>
<feature type="domain" description="SnoaL-like" evidence="2">
    <location>
        <begin position="85"/>
        <end position="214"/>
    </location>
</feature>
<dbReference type="AlphaFoldDB" id="A0A0N1H589"/>
<evidence type="ECO:0000256" key="1">
    <source>
        <dbReference type="SAM" id="MobiDB-lite"/>
    </source>
</evidence>
<dbReference type="RefSeq" id="XP_018000718.1">
    <property type="nucleotide sequence ID" value="XM_018139706.1"/>
</dbReference>
<dbReference type="SUPFAM" id="SSF54427">
    <property type="entry name" value="NTF2-like"/>
    <property type="match status" value="1"/>
</dbReference>
<accession>A0A0N1H589</accession>
<dbReference type="Pfam" id="PF13577">
    <property type="entry name" value="SnoaL_4"/>
    <property type="match status" value="1"/>
</dbReference>
<evidence type="ECO:0000313" key="3">
    <source>
        <dbReference type="EMBL" id="KPI40755.1"/>
    </source>
</evidence>
<sequence length="250" mass="27905">MSSVSATYRATDGSPVLALSLCGHPLSYPNFLSKQRQEFGPNPTAKNDMSNGVASNGLQHHSGMKSTSLTAPKSDQEKLLYMFERQKIVDLLCAYAYTLDCTMMDLKIAHDWANLFTDDCLLTYPFGTHNGKAGLADFGMAAESRFTRMLHIASNFVVEFESDTVAHARYTCFATHGSHEWDLSKHFMEAGYYYSSFRREPTADGFSTWKFSHLTLDMVWTQGESLGLNEPLNVHLTKSSIQPILTESSP</sequence>
<dbReference type="GeneID" id="28731586"/>
<protein>
    <recommendedName>
        <fullName evidence="2">SnoaL-like domain-containing protein</fullName>
    </recommendedName>
</protein>
<dbReference type="Gene3D" id="3.10.450.50">
    <property type="match status" value="1"/>
</dbReference>
<dbReference type="VEuPathDB" id="FungiDB:AB675_10905"/>
<feature type="compositionally biased region" description="Polar residues" evidence="1">
    <location>
        <begin position="44"/>
        <end position="57"/>
    </location>
</feature>
<keyword evidence="4" id="KW-1185">Reference proteome</keyword>
<evidence type="ECO:0000259" key="2">
    <source>
        <dbReference type="Pfam" id="PF13577"/>
    </source>
</evidence>